<evidence type="ECO:0000256" key="5">
    <source>
        <dbReference type="ARBA" id="ARBA00012180"/>
    </source>
</evidence>
<dbReference type="GO" id="GO:0046872">
    <property type="term" value="F:metal ion binding"/>
    <property type="evidence" value="ECO:0007669"/>
    <property type="project" value="UniProtKB-KW"/>
</dbReference>
<dbReference type="Gene3D" id="3.40.970.10">
    <property type="entry name" value="Ribonuclease H1, N-terminal domain"/>
    <property type="match status" value="1"/>
</dbReference>
<evidence type="ECO:0000256" key="3">
    <source>
        <dbReference type="ARBA" id="ARBA00004065"/>
    </source>
</evidence>
<dbReference type="InterPro" id="IPR050092">
    <property type="entry name" value="RNase_H"/>
</dbReference>
<dbReference type="GO" id="GO:0004523">
    <property type="term" value="F:RNA-DNA hybrid ribonuclease activity"/>
    <property type="evidence" value="ECO:0007669"/>
    <property type="project" value="UniProtKB-EC"/>
</dbReference>
<evidence type="ECO:0000313" key="13">
    <source>
        <dbReference type="EMBL" id="EEU13467.1"/>
    </source>
</evidence>
<evidence type="ECO:0000259" key="12">
    <source>
        <dbReference type="PROSITE" id="PS50879"/>
    </source>
</evidence>
<dbReference type="PROSITE" id="PS50879">
    <property type="entry name" value="RNASE_H_1"/>
    <property type="match status" value="1"/>
</dbReference>
<dbReference type="CDD" id="cd09277">
    <property type="entry name" value="RNase_HI_bacteria_like"/>
    <property type="match status" value="1"/>
</dbReference>
<dbReference type="InterPro" id="IPR011320">
    <property type="entry name" value="RNase_H1_N"/>
</dbReference>
<keyword evidence="11" id="KW-0460">Magnesium</keyword>
<comment type="caution">
    <text evidence="13">The sequence shown here is derived from an EMBL/GenBank/DDBJ whole genome shotgun (WGS) entry which is preliminary data.</text>
</comment>
<keyword evidence="8" id="KW-0479">Metal-binding</keyword>
<dbReference type="eggNOG" id="COG3341">
    <property type="taxonomic scope" value="Bacteria"/>
</dbReference>
<dbReference type="HOGENOM" id="CLU_030894_2_1_9"/>
<proteinExistence type="inferred from homology"/>
<dbReference type="FunFam" id="3.40.970.10:FF:000002">
    <property type="entry name" value="Ribonuclease H"/>
    <property type="match status" value="1"/>
</dbReference>
<evidence type="ECO:0000256" key="11">
    <source>
        <dbReference type="ARBA" id="ARBA00022842"/>
    </source>
</evidence>
<evidence type="ECO:0000313" key="14">
    <source>
        <dbReference type="Proteomes" id="UP000003821"/>
    </source>
</evidence>
<evidence type="ECO:0000256" key="6">
    <source>
        <dbReference type="ARBA" id="ARBA00017721"/>
    </source>
</evidence>
<comment type="catalytic activity">
    <reaction evidence="1">
        <text>Endonucleolytic cleavage to 5'-phosphomonoester.</text>
        <dbReference type="EC" id="3.1.26.4"/>
    </reaction>
</comment>
<dbReference type="SUPFAM" id="SSF53098">
    <property type="entry name" value="Ribonuclease H-like"/>
    <property type="match status" value="1"/>
</dbReference>
<dbReference type="InterPro" id="IPR012337">
    <property type="entry name" value="RNaseH-like_sf"/>
</dbReference>
<evidence type="ECO:0000256" key="4">
    <source>
        <dbReference type="ARBA" id="ARBA00005300"/>
    </source>
</evidence>
<keyword evidence="14" id="KW-1185">Reference proteome</keyword>
<dbReference type="InterPro" id="IPR002156">
    <property type="entry name" value="RNaseH_domain"/>
</dbReference>
<comment type="cofactor">
    <cofactor evidence="2">
        <name>Mg(2+)</name>
        <dbReference type="ChEBI" id="CHEBI:18420"/>
    </cofactor>
</comment>
<evidence type="ECO:0000256" key="10">
    <source>
        <dbReference type="ARBA" id="ARBA00022801"/>
    </source>
</evidence>
<dbReference type="InterPro" id="IPR036397">
    <property type="entry name" value="RNaseH_sf"/>
</dbReference>
<dbReference type="AlphaFoldDB" id="C7HSB7"/>
<dbReference type="Pfam" id="PF00075">
    <property type="entry name" value="RNase_H"/>
    <property type="match status" value="1"/>
</dbReference>
<comment type="function">
    <text evidence="3">Endonuclease that specifically degrades the RNA of RNA-DNA hybrids.</text>
</comment>
<comment type="similarity">
    <text evidence="4">Belongs to the RNase H family.</text>
</comment>
<evidence type="ECO:0000256" key="9">
    <source>
        <dbReference type="ARBA" id="ARBA00022759"/>
    </source>
</evidence>
<evidence type="ECO:0000256" key="2">
    <source>
        <dbReference type="ARBA" id="ARBA00001946"/>
    </source>
</evidence>
<dbReference type="Proteomes" id="UP000003821">
    <property type="component" value="Unassembled WGS sequence"/>
</dbReference>
<dbReference type="PANTHER" id="PTHR10642">
    <property type="entry name" value="RIBONUCLEASE H1"/>
    <property type="match status" value="1"/>
</dbReference>
<dbReference type="SUPFAM" id="SSF55658">
    <property type="entry name" value="L9 N-domain-like"/>
    <property type="match status" value="1"/>
</dbReference>
<reference evidence="13 14" key="1">
    <citation type="submission" date="2009-08" db="EMBL/GenBank/DDBJ databases">
        <authorList>
            <person name="Muzny D."/>
            <person name="Qin X."/>
            <person name="Deng J."/>
            <person name="Jiang H."/>
            <person name="Liu Y."/>
            <person name="Qu J."/>
            <person name="Song X.-Z."/>
            <person name="Zhang L."/>
            <person name="Thornton R."/>
            <person name="Coyle M."/>
            <person name="Francisco L."/>
            <person name="Jackson L."/>
            <person name="Javaid M."/>
            <person name="Korchina V."/>
            <person name="Kovar C."/>
            <person name="Mata R."/>
            <person name="Mathew T."/>
            <person name="Ngo R."/>
            <person name="Nguyen L."/>
            <person name="Nguyen N."/>
            <person name="Okwuonu G."/>
            <person name="Ongeri F."/>
            <person name="Pham C."/>
            <person name="Simmons D."/>
            <person name="Wilczek-Boney K."/>
            <person name="Hale W."/>
            <person name="Jakkamsetti A."/>
            <person name="Pham P."/>
            <person name="Ruth R."/>
            <person name="San Lucas F."/>
            <person name="Warren J."/>
            <person name="Zhang J."/>
            <person name="Zhao Z."/>
            <person name="Zhou C."/>
            <person name="Zhu D."/>
            <person name="Lee S."/>
            <person name="Bess C."/>
            <person name="Blankenburg K."/>
            <person name="Forbes L."/>
            <person name="Fu Q."/>
            <person name="Gubbala S."/>
            <person name="Hirani K."/>
            <person name="Jayaseelan J.C."/>
            <person name="Lara F."/>
            <person name="Munidasa M."/>
            <person name="Palculict T."/>
            <person name="Patil S."/>
            <person name="Pu L.-L."/>
            <person name="Saada N."/>
            <person name="Tang L."/>
            <person name="Weissenberger G."/>
            <person name="Zhu Y."/>
            <person name="Hemphill L."/>
            <person name="Shang Y."/>
            <person name="Youmans B."/>
            <person name="Ayvaz T."/>
            <person name="Ross M."/>
            <person name="Santibanez J."/>
            <person name="Aqrawi P."/>
            <person name="Gross S."/>
            <person name="Joshi V."/>
            <person name="Fowler G."/>
            <person name="Nazareth L."/>
            <person name="Reid J."/>
            <person name="Worley K."/>
            <person name="Petrosino J."/>
            <person name="Highlander S."/>
            <person name="Gibbs R."/>
            <person name="Gibbs R."/>
        </authorList>
    </citation>
    <scope>NUCLEOTIDE SEQUENCE [LARGE SCALE GENOMIC DNA]</scope>
    <source>
        <strain evidence="13 14">ATCC 51170</strain>
    </source>
</reference>
<dbReference type="Gene3D" id="3.30.420.10">
    <property type="entry name" value="Ribonuclease H-like superfamily/Ribonuclease H"/>
    <property type="match status" value="1"/>
</dbReference>
<evidence type="ECO:0000256" key="8">
    <source>
        <dbReference type="ARBA" id="ARBA00022723"/>
    </source>
</evidence>
<dbReference type="EC" id="3.1.26.4" evidence="5"/>
<keyword evidence="9" id="KW-0255">Endonuclease</keyword>
<evidence type="ECO:0000256" key="7">
    <source>
        <dbReference type="ARBA" id="ARBA00022722"/>
    </source>
</evidence>
<organism evidence="13 14">
    <name type="scientific">Anaerococcus vaginalis ATCC 51170</name>
    <dbReference type="NCBI Taxonomy" id="655811"/>
    <lineage>
        <taxon>Bacteria</taxon>
        <taxon>Bacillati</taxon>
        <taxon>Bacillota</taxon>
        <taxon>Tissierellia</taxon>
        <taxon>Tissierellales</taxon>
        <taxon>Peptoniphilaceae</taxon>
        <taxon>Anaerococcus</taxon>
    </lineage>
</organism>
<name>C7HSB7_9FIRM</name>
<dbReference type="Pfam" id="PF01693">
    <property type="entry name" value="Cauli_VI"/>
    <property type="match status" value="1"/>
</dbReference>
<dbReference type="GO" id="GO:0003676">
    <property type="term" value="F:nucleic acid binding"/>
    <property type="evidence" value="ECO:0007669"/>
    <property type="project" value="InterPro"/>
</dbReference>
<dbReference type="PANTHER" id="PTHR10642:SF26">
    <property type="entry name" value="RIBONUCLEASE H1"/>
    <property type="match status" value="1"/>
</dbReference>
<keyword evidence="7" id="KW-0540">Nuclease</keyword>
<accession>C7HSB7</accession>
<evidence type="ECO:0000256" key="1">
    <source>
        <dbReference type="ARBA" id="ARBA00000077"/>
    </source>
</evidence>
<protein>
    <recommendedName>
        <fullName evidence="6">Ribonuclease H</fullName>
        <ecNumber evidence="5">3.1.26.4</ecNumber>
    </recommendedName>
</protein>
<dbReference type="eggNOG" id="COG0328">
    <property type="taxonomic scope" value="Bacteria"/>
</dbReference>
<dbReference type="EMBL" id="ACXU01000004">
    <property type="protein sequence ID" value="EEU13467.1"/>
    <property type="molecule type" value="Genomic_DNA"/>
</dbReference>
<dbReference type="GO" id="GO:0043137">
    <property type="term" value="P:DNA replication, removal of RNA primer"/>
    <property type="evidence" value="ECO:0007669"/>
    <property type="project" value="TreeGrafter"/>
</dbReference>
<keyword evidence="10 13" id="KW-0378">Hydrolase</keyword>
<sequence length="204" mass="23601">MGSKGKLKQMKYYAVKKGRNPGIYTSWDLCLKEVKGYKGAIYKSFKKKEDAEDFLEDKNIEIKADKDSVIAYIDGSYSKKDKKYGVGIVYITDEKIEEIYKDFDDEFHIHRNVAGEVKASVGAINKAISEGKKTIYIHYDYQGIESWARGDWKRNNELTKRYYEFFQKAKKKIDVHFIKVKAHSNDKYNDMADALAKKSLGIEG</sequence>
<feature type="domain" description="RNase H type-1" evidence="12">
    <location>
        <begin position="65"/>
        <end position="201"/>
    </location>
</feature>
<gene>
    <name evidence="13" type="primary">rnhA</name>
    <name evidence="13" type="ORF">HMPREF0078_0166</name>
</gene>
<dbReference type="InterPro" id="IPR037056">
    <property type="entry name" value="RNase_H1_N_sf"/>
</dbReference>
<dbReference type="InterPro" id="IPR009027">
    <property type="entry name" value="Ribosomal_bL9/RNase_H1_N"/>
</dbReference>